<reference evidence="5" key="1">
    <citation type="submission" date="2015-04" db="EMBL/GenBank/DDBJ databases">
        <authorList>
            <person name="Syromyatnikov M.Y."/>
            <person name="Popov V.N."/>
        </authorList>
    </citation>
    <scope>NUCLEOTIDE SEQUENCE</scope>
    <source>
        <strain evidence="5">MO-1</strain>
    </source>
</reference>
<evidence type="ECO:0000259" key="4">
    <source>
        <dbReference type="PROSITE" id="PS50110"/>
    </source>
</evidence>
<gene>
    <name evidence="5" type="ORF">MAGMO_1208</name>
</gene>
<protein>
    <submittedName>
        <fullName evidence="5">Putative Response regulator protein</fullName>
    </submittedName>
</protein>
<dbReference type="AlphaFoldDB" id="A0A1S7LHP0"/>
<dbReference type="InterPro" id="IPR001789">
    <property type="entry name" value="Sig_transdc_resp-reg_receiver"/>
</dbReference>
<dbReference type="SUPFAM" id="SSF52172">
    <property type="entry name" value="CheY-like"/>
    <property type="match status" value="1"/>
</dbReference>
<dbReference type="InterPro" id="IPR011006">
    <property type="entry name" value="CheY-like_superfamily"/>
</dbReference>
<dbReference type="EMBL" id="LO017727">
    <property type="protein sequence ID" value="CRH05401.1"/>
    <property type="molecule type" value="Genomic_DNA"/>
</dbReference>
<dbReference type="GO" id="GO:0000160">
    <property type="term" value="P:phosphorelay signal transduction system"/>
    <property type="evidence" value="ECO:0007669"/>
    <property type="project" value="UniProtKB-KW"/>
</dbReference>
<evidence type="ECO:0000256" key="3">
    <source>
        <dbReference type="PROSITE-ProRule" id="PRU00169"/>
    </source>
</evidence>
<keyword evidence="2" id="KW-0902">Two-component regulatory system</keyword>
<keyword evidence="1 3" id="KW-0597">Phosphoprotein</keyword>
<organism evidence="5">
    <name type="scientific">Magnetococcus massalia (strain MO-1)</name>
    <dbReference type="NCBI Taxonomy" id="451514"/>
    <lineage>
        <taxon>Bacteria</taxon>
        <taxon>Pseudomonadati</taxon>
        <taxon>Pseudomonadota</taxon>
        <taxon>Magnetococcia</taxon>
        <taxon>Magnetococcales</taxon>
        <taxon>Magnetococcaceae</taxon>
        <taxon>Magnetococcus</taxon>
    </lineage>
</organism>
<name>A0A1S7LHP0_MAGMO</name>
<sequence length="126" mass="13230">MAALATVHTVLLVEDDPITVMVAEGLLEDAGIGVTVANDGETAVQLATERAYDLILMDFSMPGMDGITATRTIRDSTSINASTPIIGLTAEENSTQREAALAAGMQHVHLKPIDFELFHAAGLALP</sequence>
<dbReference type="SMART" id="SM00448">
    <property type="entry name" value="REC"/>
    <property type="match status" value="1"/>
</dbReference>
<accession>A0A1S7LHP0</accession>
<evidence type="ECO:0000256" key="2">
    <source>
        <dbReference type="ARBA" id="ARBA00023012"/>
    </source>
</evidence>
<dbReference type="PANTHER" id="PTHR45339:SF1">
    <property type="entry name" value="HYBRID SIGNAL TRANSDUCTION HISTIDINE KINASE J"/>
    <property type="match status" value="1"/>
</dbReference>
<evidence type="ECO:0000313" key="5">
    <source>
        <dbReference type="EMBL" id="CRH05401.1"/>
    </source>
</evidence>
<feature type="domain" description="Response regulatory" evidence="4">
    <location>
        <begin position="9"/>
        <end position="126"/>
    </location>
</feature>
<evidence type="ECO:0000256" key="1">
    <source>
        <dbReference type="ARBA" id="ARBA00022553"/>
    </source>
</evidence>
<dbReference type="Gene3D" id="3.40.50.2300">
    <property type="match status" value="1"/>
</dbReference>
<dbReference type="PROSITE" id="PS50110">
    <property type="entry name" value="RESPONSE_REGULATORY"/>
    <property type="match status" value="1"/>
</dbReference>
<dbReference type="Pfam" id="PF00072">
    <property type="entry name" value="Response_reg"/>
    <property type="match status" value="1"/>
</dbReference>
<proteinExistence type="predicted"/>
<dbReference type="PANTHER" id="PTHR45339">
    <property type="entry name" value="HYBRID SIGNAL TRANSDUCTION HISTIDINE KINASE J"/>
    <property type="match status" value="1"/>
</dbReference>
<dbReference type="CDD" id="cd17546">
    <property type="entry name" value="REC_hyHK_CKI1_RcsC-like"/>
    <property type="match status" value="1"/>
</dbReference>
<feature type="modified residue" description="4-aspartylphosphate" evidence="3">
    <location>
        <position position="58"/>
    </location>
</feature>